<reference evidence="1" key="1">
    <citation type="submission" date="2020-03" db="EMBL/GenBank/DDBJ databases">
        <title>The deep terrestrial virosphere.</title>
        <authorList>
            <person name="Holmfeldt K."/>
            <person name="Nilsson E."/>
            <person name="Simone D."/>
            <person name="Lopez-Fernandez M."/>
            <person name="Wu X."/>
            <person name="de Brujin I."/>
            <person name="Lundin D."/>
            <person name="Andersson A."/>
            <person name="Bertilsson S."/>
            <person name="Dopson M."/>
        </authorList>
    </citation>
    <scope>NUCLEOTIDE SEQUENCE</scope>
    <source>
        <strain evidence="1">MM415B07224</strain>
    </source>
</reference>
<name>A0A6M3LP26_9ZZZZ</name>
<gene>
    <name evidence="1" type="ORF">MM415B07224_0009</name>
</gene>
<dbReference type="EMBL" id="MT143439">
    <property type="protein sequence ID" value="QJA96850.1"/>
    <property type="molecule type" value="Genomic_DNA"/>
</dbReference>
<evidence type="ECO:0000313" key="1">
    <source>
        <dbReference type="EMBL" id="QJA96850.1"/>
    </source>
</evidence>
<dbReference type="AlphaFoldDB" id="A0A6M3LP26"/>
<accession>A0A6M3LP26</accession>
<organism evidence="1">
    <name type="scientific">viral metagenome</name>
    <dbReference type="NCBI Taxonomy" id="1070528"/>
    <lineage>
        <taxon>unclassified sequences</taxon>
        <taxon>metagenomes</taxon>
        <taxon>organismal metagenomes</taxon>
    </lineage>
</organism>
<protein>
    <submittedName>
        <fullName evidence="1">Uncharacterized protein</fullName>
    </submittedName>
</protein>
<proteinExistence type="predicted"/>
<sequence length="49" mass="5903">MMKILMMDRDGVIAARYINPKNLKKIKDRYKDRLMQVVQLENSFMEVDI</sequence>